<dbReference type="OrthoDB" id="10599167at2759"/>
<dbReference type="Proteomes" id="UP000290900">
    <property type="component" value="Unassembled WGS sequence"/>
</dbReference>
<dbReference type="AlphaFoldDB" id="A0A448YQF1"/>
<feature type="region of interest" description="Disordered" evidence="1">
    <location>
        <begin position="288"/>
        <end position="342"/>
    </location>
</feature>
<name>A0A448YQF1_BRENA</name>
<dbReference type="InParanoid" id="A0A448YQF1"/>
<proteinExistence type="predicted"/>
<organism evidence="2 3">
    <name type="scientific">Brettanomyces naardenensis</name>
    <name type="common">Yeast</name>
    <dbReference type="NCBI Taxonomy" id="13370"/>
    <lineage>
        <taxon>Eukaryota</taxon>
        <taxon>Fungi</taxon>
        <taxon>Dikarya</taxon>
        <taxon>Ascomycota</taxon>
        <taxon>Saccharomycotina</taxon>
        <taxon>Pichiomycetes</taxon>
        <taxon>Pichiales</taxon>
        <taxon>Pichiaceae</taxon>
        <taxon>Brettanomyces</taxon>
    </lineage>
</organism>
<keyword evidence="3" id="KW-1185">Reference proteome</keyword>
<feature type="compositionally biased region" description="Polar residues" evidence="1">
    <location>
        <begin position="305"/>
        <end position="323"/>
    </location>
</feature>
<sequence>MIPSTRLCDLPEFPFFDVRVSGLLLGVSQDRDHDNYPYVLHMVDFSKRNYPLGGFSGKLATSNEFMSFIASKGRIRGRKLSHWHEYLFDVVCFPREFKMLRNLWHKSTGESLKRFVCQYRKEWAEGGDYESDNSEDSNGASDGYNVYSYGHEGRSERPVYEETSNPIDYFLDTKGWFVSLCVKASAFNGAYQLKIDVTSYRGGGVYVYDVGKRQLEEDAFTMDAVLHDIVEDWRGFFGERYFQENFPFRGQIGGDSRKRMRVEAVQPAMEAKRQPMVVEKWTRPRKEARIEKRRASPDVKAWSASPYNSQRSNHTMRAMQSSPGYRKTDSDDDDGGVTQVRLPSDSISPLFSKIKDMNRLPIAKTNGQPSYYVKVKLVRVSSGGTKHMYTTPGGNIVNCRSIELEVTDGDGEGLQILVAGTDLLRFLGIQPVLTFSNIQQVVEYMEPRVKDRLRQMIFKQQEYCMLVKRSTVGISCNGEGICIPVWRWEYTDKGND</sequence>
<protein>
    <submittedName>
        <fullName evidence="2">DEKNAAC104229</fullName>
    </submittedName>
</protein>
<dbReference type="EMBL" id="CAACVR010000034">
    <property type="protein sequence ID" value="VEU23106.1"/>
    <property type="molecule type" value="Genomic_DNA"/>
</dbReference>
<evidence type="ECO:0000256" key="1">
    <source>
        <dbReference type="SAM" id="MobiDB-lite"/>
    </source>
</evidence>
<reference evidence="2 3" key="1">
    <citation type="submission" date="2018-12" db="EMBL/GenBank/DDBJ databases">
        <authorList>
            <person name="Tiukova I."/>
            <person name="Dainat J."/>
        </authorList>
    </citation>
    <scope>NUCLEOTIDE SEQUENCE [LARGE SCALE GENOMIC DNA]</scope>
</reference>
<evidence type="ECO:0000313" key="3">
    <source>
        <dbReference type="Proteomes" id="UP000290900"/>
    </source>
</evidence>
<gene>
    <name evidence="2" type="ORF">BRENAR_LOCUS3837</name>
</gene>
<feature type="compositionally biased region" description="Basic and acidic residues" evidence="1">
    <location>
        <begin position="288"/>
        <end position="297"/>
    </location>
</feature>
<evidence type="ECO:0000313" key="2">
    <source>
        <dbReference type="EMBL" id="VEU23106.1"/>
    </source>
</evidence>
<accession>A0A448YQF1</accession>